<dbReference type="Gene3D" id="1.10.418.10">
    <property type="entry name" value="Calponin-like domain"/>
    <property type="match status" value="1"/>
</dbReference>
<dbReference type="GO" id="GO:1903479">
    <property type="term" value="P:mitotic actomyosin contractile ring assembly actin filament organization"/>
    <property type="evidence" value="ECO:0007669"/>
    <property type="project" value="TreeGrafter"/>
</dbReference>
<reference evidence="1" key="1">
    <citation type="journal article" date="2016" name="Proc. Natl. Acad. Sci. U.S.A.">
        <title>Lipid metabolic changes in an early divergent fungus govern the establishment of a mutualistic symbiosis with endobacteria.</title>
        <authorList>
            <person name="Lastovetsky O.A."/>
            <person name="Gaspar M.L."/>
            <person name="Mondo S.J."/>
            <person name="LaButti K.M."/>
            <person name="Sandor L."/>
            <person name="Grigoriev I.V."/>
            <person name="Henry S.A."/>
            <person name="Pawlowska T.E."/>
        </authorList>
    </citation>
    <scope>NUCLEOTIDE SEQUENCE [LARGE SCALE GENOMIC DNA]</scope>
    <source>
        <strain evidence="1">ATCC 52814</strain>
    </source>
</reference>
<dbReference type="EMBL" id="KV922005">
    <property type="protein sequence ID" value="ORE03386.1"/>
    <property type="molecule type" value="Genomic_DNA"/>
</dbReference>
<dbReference type="AlphaFoldDB" id="A0A1X0QUF9"/>
<dbReference type="PANTHER" id="PTHR14149:SF14">
    <property type="entry name" value="CALPONIN-HOMOLOGY (CH) DOMAIN-CONTAINING PROTEIN"/>
    <property type="match status" value="1"/>
</dbReference>
<dbReference type="GO" id="GO:0005096">
    <property type="term" value="F:GTPase activator activity"/>
    <property type="evidence" value="ECO:0007669"/>
    <property type="project" value="TreeGrafter"/>
</dbReference>
<dbReference type="SUPFAM" id="SSF47576">
    <property type="entry name" value="Calponin-homology domain, CH-domain"/>
    <property type="match status" value="1"/>
</dbReference>
<dbReference type="GO" id="GO:0005516">
    <property type="term" value="F:calmodulin binding"/>
    <property type="evidence" value="ECO:0007669"/>
    <property type="project" value="TreeGrafter"/>
</dbReference>
<evidence type="ECO:0000313" key="1">
    <source>
        <dbReference type="EMBL" id="ORE03386.1"/>
    </source>
</evidence>
<dbReference type="GO" id="GO:0005938">
    <property type="term" value="C:cell cortex"/>
    <property type="evidence" value="ECO:0007669"/>
    <property type="project" value="TreeGrafter"/>
</dbReference>
<sequence length="129" mass="14947">MSHSTPLNRLSNMAGKNGLLDLHIPTITEDAKDVIGRIRLQKDDKIHTSQWMDKQRNNLLAYEYLCHIGEAKEWIENCLQDEIDPIIKLEETMRNGIILAKLANWFAPGTARKIFQVMKKLKEEYVNLT</sequence>
<proteinExistence type="predicted"/>
<dbReference type="InterPro" id="IPR036872">
    <property type="entry name" value="CH_dom_sf"/>
</dbReference>
<accession>A0A1X0QUF9</accession>
<dbReference type="OrthoDB" id="21595at2759"/>
<name>A0A1X0QUF9_RHIZD</name>
<dbReference type="PANTHER" id="PTHR14149">
    <property type="entry name" value="RAS GTPASE-ACTIVATING PROTEIN WITH IQ MOTIF"/>
    <property type="match status" value="1"/>
</dbReference>
<protein>
    <submittedName>
        <fullName evidence="1">Uncharacterized protein</fullName>
    </submittedName>
</protein>
<dbReference type="VEuPathDB" id="FungiDB:BCV72DRAFT_213351"/>
<gene>
    <name evidence="1" type="ORF">BCV72DRAFT_213351</name>
</gene>
<dbReference type="GO" id="GO:0051015">
    <property type="term" value="F:actin filament binding"/>
    <property type="evidence" value="ECO:0007669"/>
    <property type="project" value="TreeGrafter"/>
</dbReference>
<dbReference type="Proteomes" id="UP000242414">
    <property type="component" value="Unassembled WGS sequence"/>
</dbReference>
<organism evidence="1">
    <name type="scientific">Rhizopus microsporus var. microsporus</name>
    <dbReference type="NCBI Taxonomy" id="86635"/>
    <lineage>
        <taxon>Eukaryota</taxon>
        <taxon>Fungi</taxon>
        <taxon>Fungi incertae sedis</taxon>
        <taxon>Mucoromycota</taxon>
        <taxon>Mucoromycotina</taxon>
        <taxon>Mucoromycetes</taxon>
        <taxon>Mucorales</taxon>
        <taxon>Mucorineae</taxon>
        <taxon>Rhizopodaceae</taxon>
        <taxon>Rhizopus</taxon>
    </lineage>
</organism>